<proteinExistence type="predicted"/>
<protein>
    <submittedName>
        <fullName evidence="1">Uncharacterized protein</fullName>
    </submittedName>
</protein>
<evidence type="ECO:0000313" key="2">
    <source>
        <dbReference type="Proteomes" id="UP001326613"/>
    </source>
</evidence>
<evidence type="ECO:0000313" key="1">
    <source>
        <dbReference type="EMBL" id="WPY00660.1"/>
    </source>
</evidence>
<keyword evidence="2" id="KW-1185">Reference proteome</keyword>
<gene>
    <name evidence="1" type="ORF">Trichorick_00544</name>
</gene>
<sequence>MSYVQKIHHRLFCTAANAASGNNVGDNLTQGLSFAVALCEYYVILHY</sequence>
<accession>A0ABZ0URJ9</accession>
<name>A0ABZ0URJ9_9RICK</name>
<dbReference type="Proteomes" id="UP001326613">
    <property type="component" value="Chromosome"/>
</dbReference>
<organism evidence="1 2">
    <name type="scientific">Candidatus Trichorickettsia mobilis</name>
    <dbReference type="NCBI Taxonomy" id="1346319"/>
    <lineage>
        <taxon>Bacteria</taxon>
        <taxon>Pseudomonadati</taxon>
        <taxon>Pseudomonadota</taxon>
        <taxon>Alphaproteobacteria</taxon>
        <taxon>Rickettsiales</taxon>
        <taxon>Rickettsiaceae</taxon>
        <taxon>Rickettsieae</taxon>
        <taxon>Candidatus Trichorickettsia</taxon>
    </lineage>
</organism>
<reference evidence="1 2" key="1">
    <citation type="submission" date="2022-10" db="EMBL/GenBank/DDBJ databases">
        <title>Host association and intracellularity evolved multiple times independently in the Rickettsiales.</title>
        <authorList>
            <person name="Castelli M."/>
            <person name="Nardi T."/>
            <person name="Gammuto L."/>
            <person name="Bellinzona G."/>
            <person name="Sabaneyeva E."/>
            <person name="Potekhin A."/>
            <person name="Serra V."/>
            <person name="Petroni G."/>
            <person name="Sassera D."/>
        </authorList>
    </citation>
    <scope>NUCLEOTIDE SEQUENCE [LARGE SCALE GENOMIC DNA]</scope>
    <source>
        <strain evidence="1 2">Kr 154-4</strain>
    </source>
</reference>
<dbReference type="EMBL" id="CP112932">
    <property type="protein sequence ID" value="WPY00660.1"/>
    <property type="molecule type" value="Genomic_DNA"/>
</dbReference>